<feature type="domain" description="HTH araC/xylS-type" evidence="4">
    <location>
        <begin position="241"/>
        <end position="339"/>
    </location>
</feature>
<keyword evidence="1" id="KW-0805">Transcription regulation</keyword>
<dbReference type="SUPFAM" id="SSF46689">
    <property type="entry name" value="Homeodomain-like"/>
    <property type="match status" value="1"/>
</dbReference>
<reference evidence="5 6" key="1">
    <citation type="submission" date="2018-11" db="EMBL/GenBank/DDBJ databases">
        <title>Complete genome sequence of Nocardioides baekrokdamisoli strain KCTC 39748.</title>
        <authorList>
            <person name="Kang S.W."/>
            <person name="Lee K.C."/>
            <person name="Kim K.K."/>
            <person name="Kim J.S."/>
            <person name="Kim D.S."/>
            <person name="Ko S.H."/>
            <person name="Yang S.H."/>
            <person name="Shin Y.K."/>
            <person name="Lee J.S."/>
        </authorList>
    </citation>
    <scope>NUCLEOTIDE SEQUENCE [LARGE SCALE GENOMIC DNA]</scope>
    <source>
        <strain evidence="5 6">KCTC 39748</strain>
    </source>
</reference>
<dbReference type="Gene3D" id="1.10.10.60">
    <property type="entry name" value="Homeodomain-like"/>
    <property type="match status" value="1"/>
</dbReference>
<evidence type="ECO:0000256" key="2">
    <source>
        <dbReference type="ARBA" id="ARBA00023125"/>
    </source>
</evidence>
<dbReference type="AlphaFoldDB" id="A0A3G9J1L8"/>
<dbReference type="InterPro" id="IPR032687">
    <property type="entry name" value="AraC-type_N"/>
</dbReference>
<sequence length="351" mass="38586">MEASVGGLIRATNIRGYDALVRELGGDPRSLRRRFGLPREDQTTDESFVPYAPMAWMLQTTADELDCPDFGLRLSAWQGLGILGPIAVVARNTETILEAFVAIGRYLHAHSPVLHLSPVGPYDPGHQQGLIAFNYSIEEPGLPYLPQTYELSLGNGMQILRMLSGPEVPHGSLAFRHAQVGPWSTYAEVLGPSVEFEQDWCGFSISEVYAATPIDNADPATLRIATQYLEASFHPGADLSAPVADLIRRLLPTGTCQADAVAHHLGLHARTLQRRLAEEGTSFAALVERERSEQAARMLANPGLQLRQIAALLGYTEQSTFNRSFRRWYRTTPRAFRASQTDIPGVRSGHA</sequence>
<dbReference type="GO" id="GO:0003700">
    <property type="term" value="F:DNA-binding transcription factor activity"/>
    <property type="evidence" value="ECO:0007669"/>
    <property type="project" value="InterPro"/>
</dbReference>
<dbReference type="Proteomes" id="UP000271573">
    <property type="component" value="Chromosome"/>
</dbReference>
<protein>
    <submittedName>
        <fullName evidence="5">HTH-type transcriptional regulator VirS</fullName>
    </submittedName>
</protein>
<keyword evidence="2" id="KW-0238">DNA-binding</keyword>
<dbReference type="OrthoDB" id="5241536at2"/>
<dbReference type="PANTHER" id="PTHR47894">
    <property type="entry name" value="HTH-TYPE TRANSCRIPTIONAL REGULATOR GADX"/>
    <property type="match status" value="1"/>
</dbReference>
<gene>
    <name evidence="5" type="primary">virS</name>
    <name evidence="5" type="ORF">Back2_28400</name>
</gene>
<evidence type="ECO:0000256" key="3">
    <source>
        <dbReference type="ARBA" id="ARBA00023163"/>
    </source>
</evidence>
<name>A0A3G9J1L8_9ACTN</name>
<dbReference type="InterPro" id="IPR018060">
    <property type="entry name" value="HTH_AraC"/>
</dbReference>
<dbReference type="Pfam" id="PF12833">
    <property type="entry name" value="HTH_18"/>
    <property type="match status" value="1"/>
</dbReference>
<dbReference type="EMBL" id="AP019307">
    <property type="protein sequence ID" value="BBH18553.1"/>
    <property type="molecule type" value="Genomic_DNA"/>
</dbReference>
<keyword evidence="3" id="KW-0804">Transcription</keyword>
<organism evidence="5 6">
    <name type="scientific">Nocardioides baekrokdamisoli</name>
    <dbReference type="NCBI Taxonomy" id="1804624"/>
    <lineage>
        <taxon>Bacteria</taxon>
        <taxon>Bacillati</taxon>
        <taxon>Actinomycetota</taxon>
        <taxon>Actinomycetes</taxon>
        <taxon>Propionibacteriales</taxon>
        <taxon>Nocardioidaceae</taxon>
        <taxon>Nocardioides</taxon>
    </lineage>
</organism>
<dbReference type="KEGG" id="nbe:Back2_28400"/>
<dbReference type="SMART" id="SM00342">
    <property type="entry name" value="HTH_ARAC"/>
    <property type="match status" value="1"/>
</dbReference>
<dbReference type="PANTHER" id="PTHR47894:SF4">
    <property type="entry name" value="HTH-TYPE TRANSCRIPTIONAL REGULATOR GADX"/>
    <property type="match status" value="1"/>
</dbReference>
<evidence type="ECO:0000259" key="4">
    <source>
        <dbReference type="PROSITE" id="PS01124"/>
    </source>
</evidence>
<keyword evidence="6" id="KW-1185">Reference proteome</keyword>
<proteinExistence type="predicted"/>
<dbReference type="GO" id="GO:0005829">
    <property type="term" value="C:cytosol"/>
    <property type="evidence" value="ECO:0007669"/>
    <property type="project" value="TreeGrafter"/>
</dbReference>
<evidence type="ECO:0000256" key="1">
    <source>
        <dbReference type="ARBA" id="ARBA00023015"/>
    </source>
</evidence>
<accession>A0A3G9J1L8</accession>
<dbReference type="InterPro" id="IPR009057">
    <property type="entry name" value="Homeodomain-like_sf"/>
</dbReference>
<evidence type="ECO:0000313" key="5">
    <source>
        <dbReference type="EMBL" id="BBH18553.1"/>
    </source>
</evidence>
<dbReference type="Pfam" id="PF12625">
    <property type="entry name" value="Arabinose_bd"/>
    <property type="match status" value="1"/>
</dbReference>
<dbReference type="GO" id="GO:0000976">
    <property type="term" value="F:transcription cis-regulatory region binding"/>
    <property type="evidence" value="ECO:0007669"/>
    <property type="project" value="TreeGrafter"/>
</dbReference>
<evidence type="ECO:0000313" key="6">
    <source>
        <dbReference type="Proteomes" id="UP000271573"/>
    </source>
</evidence>
<dbReference type="PROSITE" id="PS01124">
    <property type="entry name" value="HTH_ARAC_FAMILY_2"/>
    <property type="match status" value="1"/>
</dbReference>